<keyword evidence="5 10" id="KW-0949">S-adenosyl-L-methionine</keyword>
<comment type="catalytic activity">
    <reaction evidence="10">
        <text>5-aminomethyl-2-thiouridine(34) in tRNA + S-adenosyl-L-methionine = 5-methylaminomethyl-2-thiouridine(34) in tRNA + S-adenosyl-L-homocysteine + H(+)</text>
        <dbReference type="Rhea" id="RHEA:19569"/>
        <dbReference type="Rhea" id="RHEA-COMP:10195"/>
        <dbReference type="Rhea" id="RHEA-COMP:10197"/>
        <dbReference type="ChEBI" id="CHEBI:15378"/>
        <dbReference type="ChEBI" id="CHEBI:57856"/>
        <dbReference type="ChEBI" id="CHEBI:59789"/>
        <dbReference type="ChEBI" id="CHEBI:74454"/>
        <dbReference type="ChEBI" id="CHEBI:74455"/>
        <dbReference type="EC" id="2.1.1.61"/>
    </reaction>
</comment>
<keyword evidence="9 10" id="KW-0511">Multifunctional enzyme</keyword>
<evidence type="ECO:0000256" key="5">
    <source>
        <dbReference type="ARBA" id="ARBA00022691"/>
    </source>
</evidence>
<keyword evidence="6 10" id="KW-0819">tRNA processing</keyword>
<name>A0ABW6CMV3_9CAUL</name>
<dbReference type="Gene3D" id="3.30.9.10">
    <property type="entry name" value="D-Amino Acid Oxidase, subunit A, domain 2"/>
    <property type="match status" value="1"/>
</dbReference>
<sequence length="603" mass="63127">MSDPTPPSPLVWTDDGQPRSRLYGDVYFSTEDGLAESRAVFLAGCGLPGAWAGRGRFVAAELGFGTGLNILALLDLWRTTRDPGAHLHIFSIEAHPLEVGEARRALSAWPELSDLARLLTDRWPGQARGLHRVDLPEVSATLDLAVMDAHEALEGWDGRADAWFLDGFSPALNPGMWDEGLMLLVAQRSAPGARAATFTVAGAVRRGLQAAGFAVEKRPGHGRKRERLEASLPGARLATSSPRVAIVGAGIAGAGAARALRALGCQPMLIEAETPGAGASGNPAALVTPRLDAGLGPLAALFAQAYDRALRLYEDTPDAILSRGVLQLVGDERDLGRFAKIAAADIFEPGALVLREPAEVSQTLGEPAPAALDLTGALSIAPAAILADWCGEIRLAMVAGVTCQNGVWRLVAPDGATICEAEAVILATGHQPLWPEPGIRPVRGQASWIEAPGDVQAAAWGGYILPTRNGLLFGATHDRDDAATDVRPGDHDRNRATLAAALPQLARRLADLPVDGRASVRATTADHLPLAGRAPGAADGLFLLGGLGSRGFCLAPLLAEHVAALILGAPSPLPKGVSELVDPARFLLRAARRGRNSVSRVPR</sequence>
<evidence type="ECO:0000256" key="2">
    <source>
        <dbReference type="ARBA" id="ARBA00022603"/>
    </source>
</evidence>
<feature type="region of interest" description="FAD-dependent cmnm(5)s(2)U34 oxidoreductase" evidence="10">
    <location>
        <begin position="247"/>
        <end position="603"/>
    </location>
</feature>
<dbReference type="RefSeq" id="WP_377370040.1">
    <property type="nucleotide sequence ID" value="NZ_JAOTJD010000018.1"/>
</dbReference>
<evidence type="ECO:0000256" key="6">
    <source>
        <dbReference type="ARBA" id="ARBA00022694"/>
    </source>
</evidence>
<dbReference type="InterPro" id="IPR036188">
    <property type="entry name" value="FAD/NAD-bd_sf"/>
</dbReference>
<dbReference type="InterPro" id="IPR047785">
    <property type="entry name" value="tRNA_MNMC2"/>
</dbReference>
<keyword evidence="8 10" id="KW-0560">Oxidoreductase</keyword>
<dbReference type="EMBL" id="JAOTJD010000018">
    <property type="protein sequence ID" value="MFD3264420.1"/>
    <property type="molecule type" value="Genomic_DNA"/>
</dbReference>
<dbReference type="Gene3D" id="3.40.50.150">
    <property type="entry name" value="Vaccinia Virus protein VP39"/>
    <property type="match status" value="1"/>
</dbReference>
<proteinExistence type="inferred from homology"/>
<comment type="subcellular location">
    <subcellularLocation>
        <location evidence="10">Cytoplasm</location>
    </subcellularLocation>
</comment>
<evidence type="ECO:0000259" key="11">
    <source>
        <dbReference type="Pfam" id="PF01266"/>
    </source>
</evidence>
<keyword evidence="1 10" id="KW-0963">Cytoplasm</keyword>
<comment type="function">
    <text evidence="10">Catalyzes the last two steps in the biosynthesis of 5-methylaminomethyl-2-thiouridine (mnm(5)s(2)U) at the wobble position (U34) in tRNA. Catalyzes the FAD-dependent demodification of cmnm(5)s(2)U34 to nm(5)s(2)U34, followed by the transfer of a methyl group from S-adenosyl-L-methionine to nm(5)s(2)U34, to form mnm(5)s(2)U34.</text>
</comment>
<dbReference type="InterPro" id="IPR029063">
    <property type="entry name" value="SAM-dependent_MTases_sf"/>
</dbReference>
<evidence type="ECO:0000313" key="14">
    <source>
        <dbReference type="Proteomes" id="UP001598130"/>
    </source>
</evidence>
<dbReference type="SUPFAM" id="SSF54373">
    <property type="entry name" value="FAD-linked reductases, C-terminal domain"/>
    <property type="match status" value="1"/>
</dbReference>
<dbReference type="SUPFAM" id="SSF53335">
    <property type="entry name" value="S-adenosyl-L-methionine-dependent methyltransferases"/>
    <property type="match status" value="1"/>
</dbReference>
<evidence type="ECO:0000256" key="10">
    <source>
        <dbReference type="HAMAP-Rule" id="MF_01102"/>
    </source>
</evidence>
<keyword evidence="14" id="KW-1185">Reference proteome</keyword>
<gene>
    <name evidence="13" type="primary">mnmD</name>
    <name evidence="10" type="synonym">mnmC</name>
    <name evidence="13" type="ORF">OCL97_10680</name>
</gene>
<dbReference type="Gene3D" id="3.50.50.60">
    <property type="entry name" value="FAD/NAD(P)-binding domain"/>
    <property type="match status" value="1"/>
</dbReference>
<feature type="domain" description="FAD dependent oxidoreductase" evidence="11">
    <location>
        <begin position="243"/>
        <end position="565"/>
    </location>
</feature>
<evidence type="ECO:0000259" key="12">
    <source>
        <dbReference type="Pfam" id="PF05430"/>
    </source>
</evidence>
<organism evidence="13 14">
    <name type="scientific">Phenylobacterium ferrooxidans</name>
    <dbReference type="NCBI Taxonomy" id="2982689"/>
    <lineage>
        <taxon>Bacteria</taxon>
        <taxon>Pseudomonadati</taxon>
        <taxon>Pseudomonadota</taxon>
        <taxon>Alphaproteobacteria</taxon>
        <taxon>Caulobacterales</taxon>
        <taxon>Caulobacteraceae</taxon>
        <taxon>Phenylobacterium</taxon>
    </lineage>
</organism>
<evidence type="ECO:0000256" key="7">
    <source>
        <dbReference type="ARBA" id="ARBA00022827"/>
    </source>
</evidence>
<dbReference type="HAMAP" id="MF_01102">
    <property type="entry name" value="MnmC"/>
    <property type="match status" value="1"/>
</dbReference>
<evidence type="ECO:0000256" key="3">
    <source>
        <dbReference type="ARBA" id="ARBA00022630"/>
    </source>
</evidence>
<comment type="similarity">
    <text evidence="10">In the N-terminal section; belongs to the methyltransferase superfamily. tRNA (mnm(5)s(2)U34)-methyltransferase family.</text>
</comment>
<evidence type="ECO:0000256" key="1">
    <source>
        <dbReference type="ARBA" id="ARBA00022490"/>
    </source>
</evidence>
<dbReference type="Pfam" id="PF01266">
    <property type="entry name" value="DAO"/>
    <property type="match status" value="1"/>
</dbReference>
<feature type="region of interest" description="tRNA (mnm(5)s(2)U34)-methyltransferase" evidence="10">
    <location>
        <begin position="1"/>
        <end position="233"/>
    </location>
</feature>
<dbReference type="SUPFAM" id="SSF51905">
    <property type="entry name" value="FAD/NAD(P)-binding domain"/>
    <property type="match status" value="1"/>
</dbReference>
<keyword evidence="4 10" id="KW-0808">Transferase</keyword>
<evidence type="ECO:0000256" key="8">
    <source>
        <dbReference type="ARBA" id="ARBA00023002"/>
    </source>
</evidence>
<dbReference type="InterPro" id="IPR006076">
    <property type="entry name" value="FAD-dep_OxRdtase"/>
</dbReference>
<evidence type="ECO:0000256" key="4">
    <source>
        <dbReference type="ARBA" id="ARBA00022679"/>
    </source>
</evidence>
<feature type="domain" description="MnmC-like methyltransferase" evidence="12">
    <location>
        <begin position="110"/>
        <end position="232"/>
    </location>
</feature>
<keyword evidence="7 10" id="KW-0274">FAD</keyword>
<dbReference type="PANTHER" id="PTHR13847:SF283">
    <property type="entry name" value="TRNA 5-METHYLAMINOMETHYL-2-THIOURIDINE BIOSYNTHESIS BIFUNCTIONAL PROTEIN MNMC"/>
    <property type="match status" value="1"/>
</dbReference>
<dbReference type="Proteomes" id="UP001598130">
    <property type="component" value="Unassembled WGS sequence"/>
</dbReference>
<comment type="cofactor">
    <cofactor evidence="10">
        <name>FAD</name>
        <dbReference type="ChEBI" id="CHEBI:57692"/>
    </cofactor>
</comment>
<dbReference type="EC" id="1.5.-.-" evidence="10"/>
<dbReference type="PANTHER" id="PTHR13847">
    <property type="entry name" value="SARCOSINE DEHYDROGENASE-RELATED"/>
    <property type="match status" value="1"/>
</dbReference>
<protein>
    <recommendedName>
        <fullName evidence="10">tRNA 5-methylaminomethyl-2-thiouridine biosynthesis bifunctional protein MnmC</fullName>
        <shortName evidence="10">tRNA mnm(5)s(2)U biosynthesis bifunctional protein</shortName>
    </recommendedName>
    <domain>
        <recommendedName>
            <fullName evidence="10">tRNA (mnm(5)s(2)U34)-methyltransferase</fullName>
            <ecNumber evidence="10">2.1.1.61</ecNumber>
        </recommendedName>
    </domain>
    <domain>
        <recommendedName>
            <fullName evidence="10">FAD-dependent cmnm(5)s(2)U34 oxidoreductase</fullName>
            <ecNumber evidence="10">1.5.-.-</ecNumber>
        </recommendedName>
    </domain>
</protein>
<comment type="similarity">
    <text evidence="10">In the C-terminal section; belongs to the DAO family.</text>
</comment>
<evidence type="ECO:0000256" key="9">
    <source>
        <dbReference type="ARBA" id="ARBA00023268"/>
    </source>
</evidence>
<dbReference type="Pfam" id="PF05430">
    <property type="entry name" value="Methyltransf_30"/>
    <property type="match status" value="1"/>
</dbReference>
<dbReference type="InterPro" id="IPR023032">
    <property type="entry name" value="tRNA_MAMT_biosynth_bifunc_MnmC"/>
</dbReference>
<dbReference type="NCBIfam" id="NF033855">
    <property type="entry name" value="tRNA_MNMC2"/>
    <property type="match status" value="1"/>
</dbReference>
<dbReference type="InterPro" id="IPR008471">
    <property type="entry name" value="MnmC-like_methylTransf"/>
</dbReference>
<keyword evidence="2 10" id="KW-0489">Methyltransferase</keyword>
<reference evidence="13 14" key="1">
    <citation type="submission" date="2022-09" db="EMBL/GenBank/DDBJ databases">
        <title>New species of Phenylobacterium.</title>
        <authorList>
            <person name="Mieszkin S."/>
        </authorList>
    </citation>
    <scope>NUCLEOTIDE SEQUENCE [LARGE SCALE GENOMIC DNA]</scope>
    <source>
        <strain evidence="13 14">HK31-G</strain>
    </source>
</reference>
<keyword evidence="3 10" id="KW-0285">Flavoprotein</keyword>
<dbReference type="EC" id="2.1.1.61" evidence="10"/>
<accession>A0ABW6CMV3</accession>
<evidence type="ECO:0000313" key="13">
    <source>
        <dbReference type="EMBL" id="MFD3264420.1"/>
    </source>
</evidence>
<comment type="caution">
    <text evidence="13">The sequence shown here is derived from an EMBL/GenBank/DDBJ whole genome shotgun (WGS) entry which is preliminary data.</text>
</comment>